<dbReference type="Pfam" id="PF13432">
    <property type="entry name" value="TPR_16"/>
    <property type="match status" value="3"/>
</dbReference>
<dbReference type="OrthoDB" id="343875at2759"/>
<dbReference type="Proteomes" id="UP000298061">
    <property type="component" value="Unassembled WGS sequence"/>
</dbReference>
<dbReference type="GO" id="GO:0016593">
    <property type="term" value="C:Cdc73/Paf1 complex"/>
    <property type="evidence" value="ECO:0007669"/>
    <property type="project" value="TreeGrafter"/>
</dbReference>
<dbReference type="GO" id="GO:0006368">
    <property type="term" value="P:transcription elongation by RNA polymerase II"/>
    <property type="evidence" value="ECO:0007669"/>
    <property type="project" value="TreeGrafter"/>
</dbReference>
<proteinExistence type="predicted"/>
<dbReference type="PANTHER" id="PTHR14027">
    <property type="entry name" value="RNA POLYMERASE-ASSOCIATED PROTEIN CTR9"/>
    <property type="match status" value="1"/>
</dbReference>
<keyword evidence="2 3" id="KW-0802">TPR repeat</keyword>
<dbReference type="PANTHER" id="PTHR14027:SF2">
    <property type="entry name" value="RNA POLYMERASE-ASSOCIATED PROTEIN CTR9 HOMOLOG"/>
    <property type="match status" value="1"/>
</dbReference>
<feature type="compositionally biased region" description="Basic residues" evidence="4">
    <location>
        <begin position="1031"/>
        <end position="1040"/>
    </location>
</feature>
<feature type="repeat" description="TPR" evidence="3">
    <location>
        <begin position="343"/>
        <end position="376"/>
    </location>
</feature>
<reference evidence="5 6" key="1">
    <citation type="submission" date="2019-02" db="EMBL/GenBank/DDBJ databases">
        <title>Genome sequencing of the rare red list fungi Hericium alpestre (H. flagellum).</title>
        <authorList>
            <person name="Buettner E."/>
            <person name="Kellner H."/>
        </authorList>
    </citation>
    <scope>NUCLEOTIDE SEQUENCE [LARGE SCALE GENOMIC DNA]</scope>
    <source>
        <strain evidence="5 6">DSM 108284</strain>
    </source>
</reference>
<comment type="caution">
    <text evidence="5">The sequence shown here is derived from an EMBL/GenBank/DDBJ whole genome shotgun (WGS) entry which is preliminary data.</text>
</comment>
<evidence type="ECO:0000256" key="3">
    <source>
        <dbReference type="PROSITE-ProRule" id="PRU00339"/>
    </source>
</evidence>
<dbReference type="InterPro" id="IPR019734">
    <property type="entry name" value="TPR_rpt"/>
</dbReference>
<dbReference type="SMART" id="SM00028">
    <property type="entry name" value="TPR"/>
    <property type="match status" value="9"/>
</dbReference>
<keyword evidence="1" id="KW-0677">Repeat</keyword>
<dbReference type="Gene3D" id="1.25.40.10">
    <property type="entry name" value="Tetratricopeptide repeat domain"/>
    <property type="match status" value="3"/>
</dbReference>
<feature type="repeat" description="TPR" evidence="3">
    <location>
        <begin position="191"/>
        <end position="224"/>
    </location>
</feature>
<dbReference type="InterPro" id="IPR011990">
    <property type="entry name" value="TPR-like_helical_dom_sf"/>
</dbReference>
<feature type="repeat" description="TPR" evidence="3">
    <location>
        <begin position="770"/>
        <end position="803"/>
    </location>
</feature>
<dbReference type="GO" id="GO:0000993">
    <property type="term" value="F:RNA polymerase II complex binding"/>
    <property type="evidence" value="ECO:0007669"/>
    <property type="project" value="TreeGrafter"/>
</dbReference>
<feature type="repeat" description="TPR" evidence="3">
    <location>
        <begin position="564"/>
        <end position="597"/>
    </location>
</feature>
<evidence type="ECO:0000313" key="5">
    <source>
        <dbReference type="EMBL" id="TFY82402.1"/>
    </source>
</evidence>
<dbReference type="GO" id="GO:0006355">
    <property type="term" value="P:regulation of DNA-templated transcription"/>
    <property type="evidence" value="ECO:0007669"/>
    <property type="project" value="InterPro"/>
</dbReference>
<feature type="repeat" description="TPR" evidence="3">
    <location>
        <begin position="226"/>
        <end position="259"/>
    </location>
</feature>
<feature type="compositionally biased region" description="Basic and acidic residues" evidence="4">
    <location>
        <begin position="946"/>
        <end position="1001"/>
    </location>
</feature>
<protein>
    <submittedName>
        <fullName evidence="5">Uncharacterized protein</fullName>
    </submittedName>
</protein>
<feature type="compositionally biased region" description="Acidic residues" evidence="4">
    <location>
        <begin position="1049"/>
        <end position="1060"/>
    </location>
</feature>
<dbReference type="AlphaFoldDB" id="A0A4Z0A5W3"/>
<evidence type="ECO:0000256" key="2">
    <source>
        <dbReference type="ARBA" id="ARBA00022803"/>
    </source>
</evidence>
<dbReference type="STRING" id="135208.A0A4Z0A5W3"/>
<gene>
    <name evidence="5" type="ORF">EWM64_g1614</name>
</gene>
<dbReference type="Pfam" id="PF13181">
    <property type="entry name" value="TPR_8"/>
    <property type="match status" value="2"/>
</dbReference>
<feature type="region of interest" description="Disordered" evidence="4">
    <location>
        <begin position="946"/>
        <end position="1111"/>
    </location>
</feature>
<dbReference type="SUPFAM" id="SSF48452">
    <property type="entry name" value="TPR-like"/>
    <property type="match status" value="2"/>
</dbReference>
<evidence type="ECO:0000256" key="4">
    <source>
        <dbReference type="SAM" id="MobiDB-lite"/>
    </source>
</evidence>
<keyword evidence="6" id="KW-1185">Reference proteome</keyword>
<evidence type="ECO:0000256" key="1">
    <source>
        <dbReference type="ARBA" id="ARBA00022737"/>
    </source>
</evidence>
<organism evidence="5 6">
    <name type="scientific">Hericium alpestre</name>
    <dbReference type="NCBI Taxonomy" id="135208"/>
    <lineage>
        <taxon>Eukaryota</taxon>
        <taxon>Fungi</taxon>
        <taxon>Dikarya</taxon>
        <taxon>Basidiomycota</taxon>
        <taxon>Agaricomycotina</taxon>
        <taxon>Agaricomycetes</taxon>
        <taxon>Russulales</taxon>
        <taxon>Hericiaceae</taxon>
        <taxon>Hericium</taxon>
    </lineage>
</organism>
<dbReference type="EMBL" id="SFCI01000112">
    <property type="protein sequence ID" value="TFY82402.1"/>
    <property type="molecule type" value="Genomic_DNA"/>
</dbReference>
<sequence>MADSHLSPWKTAPGGVVDIELGGQEIICIELDNLDSNPNDIIEVLREGPPKAEYWTRLAWEYFRRGNLHAAKAISEAAIQYFSASFAAHKLLPVYSLLANIQLAQSRVAPKIQLSNARQDILTGEKLRDTHMQEATQSLNNCDKIVQEGGLAPTSIQRVYLTRAIHQLASRNLDDALKSFDVVLYDKPTNVVALLGKGRIYYAKRQYSAALKIFQQVLQLNPYCLPDPRIGIGLCFWAMGHKDRARAAWERSIEMNPSEWSGQLLLGLDALNAGRDPQLSDEERAREIKMGSKLIERAFNANQRNAAAANALCDIFLRKGLNKRAMKLAERTIQFADTLTVLTEGYIRAGRVAHAEGSYTDALKFYESAHEAGPSKNVLSSIGRAQIHLRNGEIPAAIHILDSLLQPPSPQRSLEATVMLASLRALPRPGVSIADAAQDRARAREHFDRLFKVFEQHQMDTLTPQLNGDSRTTSPASRFILQDLDMYIEVGRLWQSENLERTGKMFREALAIGEASGKVDPRLVNNIGVLSHFDDHFEEARPMYEKALTTPSSLSSETAEAMSTTVLYNLARVYEDLGESNLATEAYEKLLERHPEYVDAKIRQAQMLTNISRHNDAHELLKQALSSQNDNLNLRAFYTYFLIQSNLPKPARDFVFGTLKDHDKHDVYSLCVAGWIQYHQSRESRDSKAADERKRGFQRSAEFYEKALMLDPMCAVAAQGLAIVTAEDALGTLGGALPPGPSPDEPQKRLAHAREALDIFAKVRESLSDGSVYVNMGHCYYARDEFDRAIESYETASNRYYSGKDASVLMCLCRSWYAKANKDQSFSAMNTALGYAQKALHIEPHDKAVLYNIAMIQQKAAEMLFALPSSKRTLKDLKHAIDHAGHAQKLFASLAADSSSALPYNRDIADQRRKYGDTMLRKSEEHLNTQRQYEDEQHARLETARLKRQEERQRQEALERQREDELRKEAENLAEARAKAREQAKEWMEAKAEESDEERERKAKKAASRKVKSEATSGDETVAQDGEAPPPKKRRVRKIRKEGGGNTTEGDDALFTDGEEIEKPVKKRPKKRVIRDDDEEEPAAAPRKRQNKKASAFKSKEFISDSDEDMS</sequence>
<dbReference type="InterPro" id="IPR031101">
    <property type="entry name" value="Ctr9"/>
</dbReference>
<evidence type="ECO:0000313" key="6">
    <source>
        <dbReference type="Proteomes" id="UP000298061"/>
    </source>
</evidence>
<name>A0A4Z0A5W3_9AGAM</name>
<accession>A0A4Z0A5W3</accession>
<dbReference type="PROSITE" id="PS50005">
    <property type="entry name" value="TPR"/>
    <property type="match status" value="5"/>
</dbReference>